<sequence>MDYRALDITVISASGLEKLMFFFKVRVYAVVSLINNGKSVIEKKTHSSPGRNPNWNHRIKFSVQESAIQTSTLLFVLRQHRLFGDKEIGEVSIPVRELLDGSGTTTEHVVDYQVQSIRGKSKGTFTFSYHLRERVQTATGTSSHPPQQVGYNQQL</sequence>
<organism evidence="1 2">
    <name type="scientific">Arctium lappa</name>
    <name type="common">Greater burdock</name>
    <name type="synonym">Lappa major</name>
    <dbReference type="NCBI Taxonomy" id="4217"/>
    <lineage>
        <taxon>Eukaryota</taxon>
        <taxon>Viridiplantae</taxon>
        <taxon>Streptophyta</taxon>
        <taxon>Embryophyta</taxon>
        <taxon>Tracheophyta</taxon>
        <taxon>Spermatophyta</taxon>
        <taxon>Magnoliopsida</taxon>
        <taxon>eudicotyledons</taxon>
        <taxon>Gunneridae</taxon>
        <taxon>Pentapetalae</taxon>
        <taxon>asterids</taxon>
        <taxon>campanulids</taxon>
        <taxon>Asterales</taxon>
        <taxon>Asteraceae</taxon>
        <taxon>Carduoideae</taxon>
        <taxon>Cardueae</taxon>
        <taxon>Arctiinae</taxon>
        <taxon>Arctium</taxon>
    </lineage>
</organism>
<proteinExistence type="predicted"/>
<accession>A0ACB8XRC0</accession>
<evidence type="ECO:0000313" key="1">
    <source>
        <dbReference type="EMBL" id="KAI3672822.1"/>
    </source>
</evidence>
<evidence type="ECO:0000313" key="2">
    <source>
        <dbReference type="Proteomes" id="UP001055879"/>
    </source>
</evidence>
<gene>
    <name evidence="1" type="ORF">L6452_38922</name>
</gene>
<reference evidence="2" key="1">
    <citation type="journal article" date="2022" name="Mol. Ecol. Resour.">
        <title>The genomes of chicory, endive, great burdock and yacon provide insights into Asteraceae palaeo-polyploidization history and plant inulin production.</title>
        <authorList>
            <person name="Fan W."/>
            <person name="Wang S."/>
            <person name="Wang H."/>
            <person name="Wang A."/>
            <person name="Jiang F."/>
            <person name="Liu H."/>
            <person name="Zhao H."/>
            <person name="Xu D."/>
            <person name="Zhang Y."/>
        </authorList>
    </citation>
    <scope>NUCLEOTIDE SEQUENCE [LARGE SCALE GENOMIC DNA]</scope>
    <source>
        <strain evidence="2">cv. Niubang</strain>
    </source>
</reference>
<name>A0ACB8XRC0_ARCLA</name>
<comment type="caution">
    <text evidence="1">The sequence shown here is derived from an EMBL/GenBank/DDBJ whole genome shotgun (WGS) entry which is preliminary data.</text>
</comment>
<dbReference type="Proteomes" id="UP001055879">
    <property type="component" value="Linkage Group LG15"/>
</dbReference>
<reference evidence="1 2" key="2">
    <citation type="journal article" date="2022" name="Mol. Ecol. Resour.">
        <title>The genomes of chicory, endive, great burdock and yacon provide insights into Asteraceae paleo-polyploidization history and plant inulin production.</title>
        <authorList>
            <person name="Fan W."/>
            <person name="Wang S."/>
            <person name="Wang H."/>
            <person name="Wang A."/>
            <person name="Jiang F."/>
            <person name="Liu H."/>
            <person name="Zhao H."/>
            <person name="Xu D."/>
            <person name="Zhang Y."/>
        </authorList>
    </citation>
    <scope>NUCLEOTIDE SEQUENCE [LARGE SCALE GENOMIC DNA]</scope>
    <source>
        <strain evidence="2">cv. Niubang</strain>
    </source>
</reference>
<keyword evidence="2" id="KW-1185">Reference proteome</keyword>
<dbReference type="EMBL" id="CM042061">
    <property type="protein sequence ID" value="KAI3672822.1"/>
    <property type="molecule type" value="Genomic_DNA"/>
</dbReference>
<protein>
    <submittedName>
        <fullName evidence="1">Uncharacterized protein</fullName>
    </submittedName>
</protein>